<dbReference type="Proteomes" id="UP000180113">
    <property type="component" value="Unassembled WGS sequence"/>
</dbReference>
<dbReference type="EMBL" id="CP041150">
    <property type="protein sequence ID" value="QDF69112.1"/>
    <property type="molecule type" value="Genomic_DNA"/>
</dbReference>
<evidence type="ECO:0000313" key="5">
    <source>
        <dbReference type="Proteomes" id="UP000180113"/>
    </source>
</evidence>
<gene>
    <name evidence="3" type="ORF">BKG62_17660</name>
    <name evidence="4" type="ORF">FJK96_02255</name>
</gene>
<dbReference type="Proteomes" id="UP000317728">
    <property type="component" value="Chromosome"/>
</dbReference>
<evidence type="ECO:0000313" key="4">
    <source>
        <dbReference type="EMBL" id="QDF69112.1"/>
    </source>
</evidence>
<sequence>MTVMPAAQRALDAHTRKRREHADARIQQAIKRLRRRGAAINISTVAREAGVSRSVIHRRPELRQQINALQLLEAVPDEPAPLTPTDIESSIIAALRTRLKAKEAHIADLKGQLREKETIIATLHGELACRPLAD</sequence>
<feature type="region of interest" description="Disordered" evidence="2">
    <location>
        <begin position="1"/>
        <end position="22"/>
    </location>
</feature>
<dbReference type="EMBL" id="MLHW01000014">
    <property type="protein sequence ID" value="OHT49430.1"/>
    <property type="molecule type" value="Genomic_DNA"/>
</dbReference>
<evidence type="ECO:0000256" key="2">
    <source>
        <dbReference type="SAM" id="MobiDB-lite"/>
    </source>
</evidence>
<feature type="coiled-coil region" evidence="1">
    <location>
        <begin position="92"/>
        <end position="119"/>
    </location>
</feature>
<evidence type="ECO:0000256" key="1">
    <source>
        <dbReference type="SAM" id="Coils"/>
    </source>
</evidence>
<organism evidence="3 5">
    <name type="scientific">Mycobacteroides chelonae</name>
    <name type="common">Mycobacterium chelonae</name>
    <dbReference type="NCBI Taxonomy" id="1774"/>
    <lineage>
        <taxon>Bacteria</taxon>
        <taxon>Bacillati</taxon>
        <taxon>Actinomycetota</taxon>
        <taxon>Actinomycetes</taxon>
        <taxon>Mycobacteriales</taxon>
        <taxon>Mycobacteriaceae</taxon>
        <taxon>Mycobacteroides</taxon>
    </lineage>
</organism>
<dbReference type="AlphaFoldDB" id="A0AB73LG18"/>
<dbReference type="InterPro" id="IPR046229">
    <property type="entry name" value="TnpC-like"/>
</dbReference>
<accession>A0AB73LG18</accession>
<name>A0AB73LG18_MYCCH</name>
<protein>
    <submittedName>
        <fullName evidence="3">Transposase</fullName>
    </submittedName>
</protein>
<reference evidence="4 6" key="2">
    <citation type="submission" date="2019-06" db="EMBL/GenBank/DDBJ databases">
        <title>Whole geneome sequnce of Mycobacteroides chelonae M77 isolated from bovine milk from Meghalaya, India.</title>
        <authorList>
            <person name="Vise E."/>
            <person name="Das S."/>
            <person name="Garg A."/>
            <person name="Ghatak S."/>
            <person name="Shakuntala I."/>
            <person name="Milton A.A.P."/>
            <person name="Karam A."/>
            <person name="Sanjukta R."/>
            <person name="Puro K."/>
            <person name="Sen A."/>
        </authorList>
    </citation>
    <scope>NUCLEOTIDE SEQUENCE [LARGE SCALE GENOMIC DNA]</scope>
    <source>
        <strain evidence="4 6">M77</strain>
    </source>
</reference>
<reference evidence="3 5" key="1">
    <citation type="submission" date="2016-10" db="EMBL/GenBank/DDBJ databases">
        <title>Evaluation of Human, Animal and Environmental Mycobacterium chelonae Isolates by Core Genome Phylogenomic Analysis, Targeted Gene Comparison, and Anti-microbial Susceptibility Patterns: A Tale of Mistaken Identities.</title>
        <authorList>
            <person name="Fogelson S.B."/>
            <person name="Camus A.C."/>
            <person name="Lorenz W."/>
            <person name="Vasireddy R."/>
            <person name="Vasireddy S."/>
            <person name="Smith T."/>
            <person name="Brown-Elliott B.A."/>
            <person name="Wallace R.J.Jr."/>
            <person name="Hasan N.A."/>
            <person name="Reischl U."/>
            <person name="Sanchez S."/>
        </authorList>
    </citation>
    <scope>NUCLEOTIDE SEQUENCE [LARGE SCALE GENOMIC DNA]</scope>
    <source>
        <strain evidence="3 5">42895</strain>
    </source>
</reference>
<proteinExistence type="predicted"/>
<evidence type="ECO:0000313" key="3">
    <source>
        <dbReference type="EMBL" id="OHT49430.1"/>
    </source>
</evidence>
<keyword evidence="1" id="KW-0175">Coiled coil</keyword>
<dbReference type="Pfam" id="PF19776">
    <property type="entry name" value="DUF6262"/>
    <property type="match status" value="1"/>
</dbReference>
<evidence type="ECO:0000313" key="6">
    <source>
        <dbReference type="Proteomes" id="UP000317728"/>
    </source>
</evidence>